<organism evidence="3 4">
    <name type="scientific">Otus sunia</name>
    <name type="common">Oriental scops-owl</name>
    <dbReference type="NCBI Taxonomy" id="257818"/>
    <lineage>
        <taxon>Eukaryota</taxon>
        <taxon>Metazoa</taxon>
        <taxon>Chordata</taxon>
        <taxon>Craniata</taxon>
        <taxon>Vertebrata</taxon>
        <taxon>Euteleostomi</taxon>
        <taxon>Archelosauria</taxon>
        <taxon>Archosauria</taxon>
        <taxon>Dinosauria</taxon>
        <taxon>Saurischia</taxon>
        <taxon>Theropoda</taxon>
        <taxon>Coelurosauria</taxon>
        <taxon>Aves</taxon>
        <taxon>Neognathae</taxon>
        <taxon>Neoaves</taxon>
        <taxon>Telluraves</taxon>
        <taxon>Strigiformes</taxon>
        <taxon>Strigidae</taxon>
        <taxon>Otus</taxon>
    </lineage>
</organism>
<dbReference type="InterPro" id="IPR045864">
    <property type="entry name" value="aa-tRNA-synth_II/BPL/LPL"/>
</dbReference>
<proteinExistence type="predicted"/>
<accession>A0A8C8A9M6</accession>
<dbReference type="AlphaFoldDB" id="A0A8C8A9M6"/>
<sequence length="191" mass="19961">MHWGEGCTGGGKYALGRVCMGGVSPGRTGDGQHNLGFLHPEPRPSTSAPRGAGHAAPQVWGACLGVRGVPGRSREHGMQRRWGGACYKGLSSSVTKPLTPLGMGLTGGCCGPPAGVHCGNHITSHGLALNCCTDLTWFDHIVPCGLEGKGVTSLSRELGRQVTVEHVLEPFLDAFQEVFDCTLVFSEDPGD</sequence>
<reference evidence="3" key="1">
    <citation type="submission" date="2025-08" db="UniProtKB">
        <authorList>
            <consortium name="Ensembl"/>
        </authorList>
    </citation>
    <scope>IDENTIFICATION</scope>
</reference>
<protein>
    <recommendedName>
        <fullName evidence="2">BPL/LPL catalytic domain-containing protein</fullName>
    </recommendedName>
</protein>
<dbReference type="SUPFAM" id="SSF55681">
    <property type="entry name" value="Class II aaRS and biotin synthetases"/>
    <property type="match status" value="1"/>
</dbReference>
<dbReference type="PANTHER" id="PTHR10993">
    <property type="entry name" value="OCTANOYLTRANSFERASE"/>
    <property type="match status" value="1"/>
</dbReference>
<keyword evidence="4" id="KW-1185">Reference proteome</keyword>
<dbReference type="GO" id="GO:0033819">
    <property type="term" value="F:lipoyl(octanoyl) transferase activity"/>
    <property type="evidence" value="ECO:0007669"/>
    <property type="project" value="TreeGrafter"/>
</dbReference>
<feature type="domain" description="BPL/LPL catalytic" evidence="2">
    <location>
        <begin position="1"/>
        <end position="183"/>
    </location>
</feature>
<evidence type="ECO:0000313" key="4">
    <source>
        <dbReference type="Proteomes" id="UP000694552"/>
    </source>
</evidence>
<dbReference type="InterPro" id="IPR004143">
    <property type="entry name" value="BPL_LPL_catalytic"/>
</dbReference>
<dbReference type="Pfam" id="PF21948">
    <property type="entry name" value="LplA-B_cat"/>
    <property type="match status" value="1"/>
</dbReference>
<evidence type="ECO:0000256" key="1">
    <source>
        <dbReference type="SAM" id="MobiDB-lite"/>
    </source>
</evidence>
<dbReference type="Proteomes" id="UP000694552">
    <property type="component" value="Unplaced"/>
</dbReference>
<evidence type="ECO:0000313" key="3">
    <source>
        <dbReference type="Ensembl" id="ENSOSUP00000002196.1"/>
    </source>
</evidence>
<feature type="region of interest" description="Disordered" evidence="1">
    <location>
        <begin position="30"/>
        <end position="54"/>
    </location>
</feature>
<dbReference type="PANTHER" id="PTHR10993:SF7">
    <property type="entry name" value="LIPOYLTRANSFERASE 2, MITOCHONDRIAL-RELATED"/>
    <property type="match status" value="1"/>
</dbReference>
<dbReference type="PROSITE" id="PS51733">
    <property type="entry name" value="BPL_LPL_CATALYTIC"/>
    <property type="match status" value="1"/>
</dbReference>
<name>A0A8C8A9M6_9STRI</name>
<reference evidence="3" key="2">
    <citation type="submission" date="2025-09" db="UniProtKB">
        <authorList>
            <consortium name="Ensembl"/>
        </authorList>
    </citation>
    <scope>IDENTIFICATION</scope>
</reference>
<dbReference type="GO" id="GO:0009249">
    <property type="term" value="P:protein lipoylation"/>
    <property type="evidence" value="ECO:0007669"/>
    <property type="project" value="TreeGrafter"/>
</dbReference>
<dbReference type="Ensembl" id="ENSOSUT00000002242.1">
    <property type="protein sequence ID" value="ENSOSUP00000002196.1"/>
    <property type="gene ID" value="ENSOSUG00000001572.1"/>
</dbReference>
<dbReference type="Gene3D" id="3.30.930.10">
    <property type="entry name" value="Bira Bifunctional Protein, Domain 2"/>
    <property type="match status" value="1"/>
</dbReference>
<evidence type="ECO:0000259" key="2">
    <source>
        <dbReference type="PROSITE" id="PS51733"/>
    </source>
</evidence>